<organism evidence="1 2">
    <name type="scientific">Fusobacterium equinum</name>
    <dbReference type="NCBI Taxonomy" id="134605"/>
    <lineage>
        <taxon>Bacteria</taxon>
        <taxon>Fusobacteriati</taxon>
        <taxon>Fusobacteriota</taxon>
        <taxon>Fusobacteriia</taxon>
        <taxon>Fusobacteriales</taxon>
        <taxon>Fusobacteriaceae</taxon>
        <taxon>Fusobacterium</taxon>
    </lineage>
</organism>
<keyword evidence="2" id="KW-1185">Reference proteome</keyword>
<evidence type="ECO:0000313" key="2">
    <source>
        <dbReference type="Proteomes" id="UP000070617"/>
    </source>
</evidence>
<dbReference type="PATRIC" id="fig|134605.3.peg.1005"/>
<evidence type="ECO:0000313" key="1">
    <source>
        <dbReference type="EMBL" id="KXA14327.1"/>
    </source>
</evidence>
<dbReference type="AlphaFoldDB" id="A0A133NDI9"/>
<dbReference type="EMBL" id="LRPX01000047">
    <property type="protein sequence ID" value="KXA14327.1"/>
    <property type="molecule type" value="Genomic_DNA"/>
</dbReference>
<protein>
    <submittedName>
        <fullName evidence="1">Uncharacterized protein</fullName>
    </submittedName>
</protein>
<comment type="caution">
    <text evidence="1">The sequence shown here is derived from an EMBL/GenBank/DDBJ whole genome shotgun (WGS) entry which is preliminary data.</text>
</comment>
<gene>
    <name evidence="1" type="ORF">HMPREF3206_01011</name>
</gene>
<reference evidence="2" key="1">
    <citation type="submission" date="2016-01" db="EMBL/GenBank/DDBJ databases">
        <authorList>
            <person name="Mitreva M."/>
            <person name="Pepin K.H."/>
            <person name="Mihindukulasuriya K.A."/>
            <person name="Fulton R."/>
            <person name="Fronick C."/>
            <person name="O'Laughlin M."/>
            <person name="Miner T."/>
            <person name="Herter B."/>
            <person name="Rosa B.A."/>
            <person name="Cordes M."/>
            <person name="Tomlinson C."/>
            <person name="Wollam A."/>
            <person name="Palsikar V.B."/>
            <person name="Mardis E.R."/>
            <person name="Wilson R.K."/>
        </authorList>
    </citation>
    <scope>NUCLEOTIDE SEQUENCE [LARGE SCALE GENOMIC DNA]</scope>
    <source>
        <strain evidence="2">CMW8396</strain>
    </source>
</reference>
<dbReference type="STRING" id="134605.HMPREF3206_01011"/>
<accession>A0A133NDI9</accession>
<name>A0A133NDI9_9FUSO</name>
<sequence length="46" mass="5426">MNVRKNEKLRKCSEVCSNGLRRPFFYFLDSNLTLHTSGVSAQKRFF</sequence>
<dbReference type="Proteomes" id="UP000070617">
    <property type="component" value="Unassembled WGS sequence"/>
</dbReference>
<proteinExistence type="predicted"/>